<protein>
    <submittedName>
        <fullName evidence="1">Uncharacterized protein</fullName>
    </submittedName>
</protein>
<dbReference type="AlphaFoldDB" id="A0A177F4V2"/>
<sequence length="237" mass="26017">MLGCLNKIGPDTVLVASNEIKQGHSISLKSVVTAITESQQGRHDEFNTQCSSQWDSLCHFYHRESASAYSGCKPPGQELVQGWGEEDNEKRLPTLDHWHERGGLVARGVLIDFKAYADSKCLDFAPFGDYGISLSQPEESKSIRRGIPRAAKWFWNKGFAVVARDNVGFEVEHADGTAPVLHPYLLSLFGMPIAELRDLKALSAHRAKTGRYSFFLTSVLLNVAGAVGSPPNALAVF</sequence>
<dbReference type="EMBL" id="LVKK01000045">
    <property type="protein sequence ID" value="OAG39284.1"/>
    <property type="molecule type" value="Genomic_DNA"/>
</dbReference>
<dbReference type="InterPro" id="IPR037175">
    <property type="entry name" value="KFase_sf"/>
</dbReference>
<name>A0A177F4V2_9EURO</name>
<evidence type="ECO:0000313" key="2">
    <source>
        <dbReference type="Proteomes" id="UP000077002"/>
    </source>
</evidence>
<dbReference type="Gene3D" id="3.50.30.50">
    <property type="entry name" value="Putative cyclase"/>
    <property type="match status" value="2"/>
</dbReference>
<proteinExistence type="predicted"/>
<dbReference type="RefSeq" id="XP_022511236.1">
    <property type="nucleotide sequence ID" value="XM_022656448.1"/>
</dbReference>
<dbReference type="PANTHER" id="PTHR34861:SF10">
    <property type="entry name" value="CYCLASE"/>
    <property type="match status" value="1"/>
</dbReference>
<accession>A0A177F4V2</accession>
<dbReference type="PANTHER" id="PTHR34861">
    <property type="match status" value="1"/>
</dbReference>
<dbReference type="GeneID" id="34601647"/>
<keyword evidence="2" id="KW-1185">Reference proteome</keyword>
<reference evidence="1 2" key="1">
    <citation type="submission" date="2016-03" db="EMBL/GenBank/DDBJ databases">
        <title>Draft genome sequence of the Fonsecaea monophora CBS 269.37.</title>
        <authorList>
            <person name="Bombassaro A."/>
            <person name="Vinicius W.A."/>
            <person name="De Hoog S."/>
            <person name="Sun J."/>
            <person name="Souza E.M."/>
            <person name="Raittz R.T."/>
            <person name="Costa F."/>
            <person name="Leao A.C."/>
            <person name="Tadra-Sfeir M.Z."/>
            <person name="Baura V."/>
            <person name="Balsanelli E."/>
            <person name="Pedrosa F.O."/>
            <person name="Moreno L.F."/>
            <person name="Steffens M.B."/>
            <person name="Xi L."/>
            <person name="Bocca A.L."/>
            <person name="Felipe M.S."/>
            <person name="Teixeira M."/>
            <person name="Telles Filho F.Q."/>
            <person name="Azevedo C.M."/>
            <person name="Gomes R."/>
            <person name="Vicente V.A."/>
        </authorList>
    </citation>
    <scope>NUCLEOTIDE SEQUENCE [LARGE SCALE GENOMIC DNA]</scope>
    <source>
        <strain evidence="1 2">CBS 269.37</strain>
    </source>
</reference>
<evidence type="ECO:0000313" key="1">
    <source>
        <dbReference type="EMBL" id="OAG39284.1"/>
    </source>
</evidence>
<dbReference type="GO" id="GO:0019441">
    <property type="term" value="P:L-tryptophan catabolic process to kynurenine"/>
    <property type="evidence" value="ECO:0007669"/>
    <property type="project" value="InterPro"/>
</dbReference>
<dbReference type="OrthoDB" id="5396at2759"/>
<dbReference type="GO" id="GO:0004061">
    <property type="term" value="F:arylformamidase activity"/>
    <property type="evidence" value="ECO:0007669"/>
    <property type="project" value="InterPro"/>
</dbReference>
<gene>
    <name evidence="1" type="ORF">AYO21_06488</name>
</gene>
<comment type="caution">
    <text evidence="1">The sequence shown here is derived from an EMBL/GenBank/DDBJ whole genome shotgun (WGS) entry which is preliminary data.</text>
</comment>
<organism evidence="1 2">
    <name type="scientific">Fonsecaea monophora</name>
    <dbReference type="NCBI Taxonomy" id="254056"/>
    <lineage>
        <taxon>Eukaryota</taxon>
        <taxon>Fungi</taxon>
        <taxon>Dikarya</taxon>
        <taxon>Ascomycota</taxon>
        <taxon>Pezizomycotina</taxon>
        <taxon>Eurotiomycetes</taxon>
        <taxon>Chaetothyriomycetidae</taxon>
        <taxon>Chaetothyriales</taxon>
        <taxon>Herpotrichiellaceae</taxon>
        <taxon>Fonsecaea</taxon>
    </lineage>
</organism>
<dbReference type="Proteomes" id="UP000077002">
    <property type="component" value="Unassembled WGS sequence"/>
</dbReference>